<keyword evidence="11" id="KW-1185">Reference proteome</keyword>
<dbReference type="InterPro" id="IPR002052">
    <property type="entry name" value="DNA_methylase_N6_adenine_CS"/>
</dbReference>
<evidence type="ECO:0000256" key="5">
    <source>
        <dbReference type="SAM" id="MobiDB-lite"/>
    </source>
</evidence>
<evidence type="ECO:0000259" key="7">
    <source>
        <dbReference type="Pfam" id="PF20465"/>
    </source>
</evidence>
<dbReference type="Pfam" id="PF20466">
    <property type="entry name" value="MmeI_TRD"/>
    <property type="match status" value="1"/>
</dbReference>
<dbReference type="GO" id="GO:0003676">
    <property type="term" value="F:nucleic acid binding"/>
    <property type="evidence" value="ECO:0007669"/>
    <property type="project" value="InterPro"/>
</dbReference>
<evidence type="ECO:0000259" key="8">
    <source>
        <dbReference type="Pfam" id="PF20466"/>
    </source>
</evidence>
<accession>A0A5C4NL85</accession>
<dbReference type="InterPro" id="IPR029063">
    <property type="entry name" value="SAM-dependent_MTases_sf"/>
</dbReference>
<protein>
    <recommendedName>
        <fullName evidence="1">site-specific DNA-methyltransferase (adenine-specific)</fullName>
        <ecNumber evidence="1">2.1.1.72</ecNumber>
    </recommendedName>
</protein>
<dbReference type="InterPro" id="IPR046819">
    <property type="entry name" value="MmeI_hel"/>
</dbReference>
<dbReference type="EC" id="2.1.1.72" evidence="1"/>
<evidence type="ECO:0000256" key="2">
    <source>
        <dbReference type="ARBA" id="ARBA00022603"/>
    </source>
</evidence>
<dbReference type="GO" id="GO:0009007">
    <property type="term" value="F:site-specific DNA-methyltransferase (adenine-specific) activity"/>
    <property type="evidence" value="ECO:0007669"/>
    <property type="project" value="UniProtKB-EC"/>
</dbReference>
<organism evidence="10 11">
    <name type="scientific">Rubellimicrobium roseum</name>
    <dbReference type="NCBI Taxonomy" id="687525"/>
    <lineage>
        <taxon>Bacteria</taxon>
        <taxon>Pseudomonadati</taxon>
        <taxon>Pseudomonadota</taxon>
        <taxon>Alphaproteobacteria</taxon>
        <taxon>Rhodobacterales</taxon>
        <taxon>Roseobacteraceae</taxon>
        <taxon>Rubellimicrobium</taxon>
    </lineage>
</organism>
<evidence type="ECO:0000313" key="11">
    <source>
        <dbReference type="Proteomes" id="UP000305709"/>
    </source>
</evidence>
<sequence>MEANKFIAQWVGAGGTERQNSQSFLLDLCELLGVDRPSSHTQGDYVFERPVVHEERGIRTTRFIDLYHRGRFILESKQSSLRIKRGPPDPDQPDLGLDASEAQAPRGTAEWDRLMGRAFLQAKGYVADLPSDHPAPPFLILVDVGHVIELYADFSGQGRNYTQFPDRNSFQITMDRLRDPEMRKTLCLVWQDPAALNPARRAAEVTRDVAERLARVAARLETRQNPGEVAGFLMRCLFTMFAEDTALLPKDSFRSLLRDLLDRPHDFVPALESLWANMDRGHYDGSLGAKLRRFNGGLFRDNTALPLDREGIAELSIAASRDWRDVEPAIFGTLLERALDPRERSRLGAHYTPRAYVERLVVATVIDPLREDWDDAQATISERVKGGDEAGALAEARAFHHKLCTTRVLDPACGTGNFLYVTLELMKRLEGEVLERIEGLGGQDSLKLSGETVDPSQFLGLETNPRAAAIAEVVLWVGYLKWQLRTGGLSAIPDPVLEAHRSIEQRDAVLAWDDRRPRLGPDAAPLTAWDRITMKPHPVTGLPVPDGDARVAAYDYVKPRRADWPEAEFIVGNPPFIGGKDMRAELGDGYAEALWRARPEVPGGADFVMQWWDEAARRLADTKGRLRRFGFITTNSITQTFSRRVVERHLGGKEPLSLAFAVADHPWVKGADRANVRIAMTVMRRGKREGVLGRVIEQSDLDSDAPVVRLGLGRGTISARLALGADVTAAEPLLSNEGLSSPGVKLHGAGFIVTPAQARALGLGTVPGLERHIRPYLNGRDLAQRSRGAMVIDLHGLTAEQVRDRFPSVYEHVTDHVRPHREENKRDSYRDKWWAFGEPRADLRAFTQALPRFIVTVETTRHRLFRFLPTGTLPDNMLVTVGLSDAVALALLSSRVHVGWAIAAGGWLGVGNDPRYSKTKTFDPFPLPTLLTDPMPDGHAAALRDRLRDIGERLEAFRSERLAALPQLTLTDLYNLLERCREAFNGGPHLSDEEREDHARAHISILAELHDDLDRAALGAWGWDELAPALVGRPGATLPSDLKSPEQEEAENELLARLVALNAERRAEEARGQVRWLRPAYQAPRLGAKVPGAEQQREMEVPLPANLPDSRAWPDEPRHQFSEVRVLLEEAVVALSPEDVARAFKGRLTPKRRERVREVLTIMADLGIARRAEGAGLFAARR</sequence>
<feature type="domain" description="MmeI-like helicase spacer" evidence="7">
    <location>
        <begin position="228"/>
        <end position="299"/>
    </location>
</feature>
<dbReference type="SUPFAM" id="SSF53335">
    <property type="entry name" value="S-adenosyl-L-methionine-dependent methyltransferases"/>
    <property type="match status" value="1"/>
</dbReference>
<comment type="caution">
    <text evidence="10">The sequence shown here is derived from an EMBL/GenBank/DDBJ whole genome shotgun (WGS) entry which is preliminary data.</text>
</comment>
<keyword evidence="3 10" id="KW-0808">Transferase</keyword>
<keyword evidence="2 10" id="KW-0489">Methyltransferase</keyword>
<feature type="domain" description="MmeI-like target recognition" evidence="8">
    <location>
        <begin position="750"/>
        <end position="930"/>
    </location>
</feature>
<dbReference type="InterPro" id="IPR046820">
    <property type="entry name" value="MmeI_TRD"/>
</dbReference>
<evidence type="ECO:0000256" key="3">
    <source>
        <dbReference type="ARBA" id="ARBA00022679"/>
    </source>
</evidence>
<dbReference type="PANTHER" id="PTHR33841:SF1">
    <property type="entry name" value="DNA METHYLTRANSFERASE A"/>
    <property type="match status" value="1"/>
</dbReference>
<dbReference type="EMBL" id="VDFV01000002">
    <property type="protein sequence ID" value="TNC74148.1"/>
    <property type="molecule type" value="Genomic_DNA"/>
</dbReference>
<dbReference type="PANTHER" id="PTHR33841">
    <property type="entry name" value="DNA METHYLTRANSFERASE YEEA-RELATED"/>
    <property type="match status" value="1"/>
</dbReference>
<dbReference type="PROSITE" id="PS00092">
    <property type="entry name" value="N6_MTASE"/>
    <property type="match status" value="1"/>
</dbReference>
<evidence type="ECO:0000259" key="9">
    <source>
        <dbReference type="Pfam" id="PF20473"/>
    </source>
</evidence>
<dbReference type="InterPro" id="IPR046816">
    <property type="entry name" value="MmeI_Mtase"/>
</dbReference>
<reference evidence="10 11" key="1">
    <citation type="submission" date="2019-06" db="EMBL/GenBank/DDBJ databases">
        <authorList>
            <person name="Jiang L."/>
        </authorList>
    </citation>
    <scope>NUCLEOTIDE SEQUENCE [LARGE SCALE GENOMIC DNA]</scope>
    <source>
        <strain evidence="10 11">YIM 48858</strain>
    </source>
</reference>
<proteinExistence type="predicted"/>
<evidence type="ECO:0000256" key="4">
    <source>
        <dbReference type="ARBA" id="ARBA00047942"/>
    </source>
</evidence>
<feature type="domain" description="MmeI-like DNA-methyltransferase" evidence="9">
    <location>
        <begin position="396"/>
        <end position="684"/>
    </location>
</feature>
<dbReference type="PRINTS" id="PR00507">
    <property type="entry name" value="N12N6MTFRASE"/>
</dbReference>
<dbReference type="Proteomes" id="UP000305709">
    <property type="component" value="Unassembled WGS sequence"/>
</dbReference>
<gene>
    <name evidence="10" type="ORF">FHG71_02850</name>
</gene>
<dbReference type="Pfam" id="PF20464">
    <property type="entry name" value="MmeI_N"/>
    <property type="match status" value="1"/>
</dbReference>
<evidence type="ECO:0000259" key="6">
    <source>
        <dbReference type="Pfam" id="PF20464"/>
    </source>
</evidence>
<dbReference type="InterPro" id="IPR046817">
    <property type="entry name" value="MmeI_N"/>
</dbReference>
<feature type="region of interest" description="Disordered" evidence="5">
    <location>
        <begin position="79"/>
        <end position="99"/>
    </location>
</feature>
<feature type="domain" description="MmeI-like N-terminal" evidence="6">
    <location>
        <begin position="1"/>
        <end position="222"/>
    </location>
</feature>
<dbReference type="Pfam" id="PF20473">
    <property type="entry name" value="MmeI_Mtase"/>
    <property type="match status" value="1"/>
</dbReference>
<evidence type="ECO:0000313" key="10">
    <source>
        <dbReference type="EMBL" id="TNC74148.1"/>
    </source>
</evidence>
<dbReference type="Pfam" id="PF20465">
    <property type="entry name" value="MmeI_hel"/>
    <property type="match status" value="1"/>
</dbReference>
<evidence type="ECO:0000256" key="1">
    <source>
        <dbReference type="ARBA" id="ARBA00011900"/>
    </source>
</evidence>
<comment type="catalytic activity">
    <reaction evidence="4">
        <text>a 2'-deoxyadenosine in DNA + S-adenosyl-L-methionine = an N(6)-methyl-2'-deoxyadenosine in DNA + S-adenosyl-L-homocysteine + H(+)</text>
        <dbReference type="Rhea" id="RHEA:15197"/>
        <dbReference type="Rhea" id="RHEA-COMP:12418"/>
        <dbReference type="Rhea" id="RHEA-COMP:12419"/>
        <dbReference type="ChEBI" id="CHEBI:15378"/>
        <dbReference type="ChEBI" id="CHEBI:57856"/>
        <dbReference type="ChEBI" id="CHEBI:59789"/>
        <dbReference type="ChEBI" id="CHEBI:90615"/>
        <dbReference type="ChEBI" id="CHEBI:90616"/>
        <dbReference type="EC" id="2.1.1.72"/>
    </reaction>
</comment>
<dbReference type="OrthoDB" id="9806213at2"/>
<dbReference type="GO" id="GO:0032259">
    <property type="term" value="P:methylation"/>
    <property type="evidence" value="ECO:0007669"/>
    <property type="project" value="UniProtKB-KW"/>
</dbReference>
<dbReference type="AlphaFoldDB" id="A0A5C4NL85"/>
<dbReference type="InterPro" id="IPR050953">
    <property type="entry name" value="N4_N6_ade-DNA_methylase"/>
</dbReference>
<name>A0A5C4NL85_9RHOB</name>
<dbReference type="RefSeq" id="WP_139080110.1">
    <property type="nucleotide sequence ID" value="NZ_VDFV01000002.1"/>
</dbReference>
<dbReference type="Gene3D" id="3.40.50.150">
    <property type="entry name" value="Vaccinia Virus protein VP39"/>
    <property type="match status" value="1"/>
</dbReference>